<feature type="signal peptide" evidence="1">
    <location>
        <begin position="1"/>
        <end position="23"/>
    </location>
</feature>
<dbReference type="SMART" id="SM00228">
    <property type="entry name" value="PDZ"/>
    <property type="match status" value="1"/>
</dbReference>
<dbReference type="CDD" id="cd07561">
    <property type="entry name" value="Peptidase_S41_CPP_like"/>
    <property type="match status" value="1"/>
</dbReference>
<name>A0ABU4RJS5_9FLAO</name>
<sequence>MKKYHFTLRFFVLVFSLMISCQSDPVPVTYEEGTNQYVNDWMYEQMKKYYLWNESLPKNTDKSLNPKEYFGRLLSTEDRFSYATNVMLPETAPKSIRISYGFDISFIEYESQVYGVVLYVLSDSPAERSGLKRGQLIKAINGVAVNNQNLERLYADILNSERINLKLTSYSSQSGFSTAKEMEIIRGFTFSQSVIHKVISNNNQKTGYIAIAHFDSGLAATLLSVFKEFKKESVTKVIVDLRYNGGGDVSSATALSILLAPNIKPDDLFIKFKGNKNGGFVNKSFKEALEMNETQIGFESLRTAHPLLIQELYVLCGTHTASASEIIINNLKPFMPVISIGEKTVGKDVAGFAIEDERPSSGNKGWVLYPVIYKLFNANDEGNYTKGINPVVALDELQEMEIFPLGDPREILINRALNGVVNAKQNKSSAVKRLSLKTIYKDTDPFLQINLK</sequence>
<comment type="caution">
    <text evidence="4">The sequence shown here is derived from an EMBL/GenBank/DDBJ whole genome shotgun (WGS) entry which is preliminary data.</text>
</comment>
<keyword evidence="1" id="KW-0732">Signal</keyword>
<evidence type="ECO:0000259" key="2">
    <source>
        <dbReference type="SMART" id="SM00228"/>
    </source>
</evidence>
<evidence type="ECO:0000313" key="5">
    <source>
        <dbReference type="Proteomes" id="UP001273350"/>
    </source>
</evidence>
<dbReference type="InterPro" id="IPR005151">
    <property type="entry name" value="Tail-specific_protease"/>
</dbReference>
<dbReference type="SUPFAM" id="SSF50156">
    <property type="entry name" value="PDZ domain-like"/>
    <property type="match status" value="1"/>
</dbReference>
<dbReference type="Pfam" id="PF03572">
    <property type="entry name" value="Peptidase_S41"/>
    <property type="match status" value="1"/>
</dbReference>
<dbReference type="SMART" id="SM00245">
    <property type="entry name" value="TSPc"/>
    <property type="match status" value="1"/>
</dbReference>
<feature type="domain" description="PDZ" evidence="2">
    <location>
        <begin position="100"/>
        <end position="171"/>
    </location>
</feature>
<dbReference type="Gene3D" id="2.30.42.10">
    <property type="match status" value="1"/>
</dbReference>
<dbReference type="PROSITE" id="PS51257">
    <property type="entry name" value="PROKAR_LIPOPROTEIN"/>
    <property type="match status" value="1"/>
</dbReference>
<dbReference type="Gene3D" id="3.90.226.10">
    <property type="entry name" value="2-enoyl-CoA Hydratase, Chain A, domain 1"/>
    <property type="match status" value="1"/>
</dbReference>
<dbReference type="Pfam" id="PF00595">
    <property type="entry name" value="PDZ"/>
    <property type="match status" value="1"/>
</dbReference>
<dbReference type="RefSeq" id="WP_230002184.1">
    <property type="nucleotide sequence ID" value="NZ_CP087134.1"/>
</dbReference>
<dbReference type="PANTHER" id="PTHR32060">
    <property type="entry name" value="TAIL-SPECIFIC PROTEASE"/>
    <property type="match status" value="1"/>
</dbReference>
<evidence type="ECO:0000313" key="4">
    <source>
        <dbReference type="EMBL" id="MDX6191655.1"/>
    </source>
</evidence>
<proteinExistence type="predicted"/>
<dbReference type="PANTHER" id="PTHR32060:SF30">
    <property type="entry name" value="CARBOXY-TERMINAL PROCESSING PROTEASE CTPA"/>
    <property type="match status" value="1"/>
</dbReference>
<dbReference type="Gene3D" id="3.30.750.170">
    <property type="match status" value="1"/>
</dbReference>
<dbReference type="Pfam" id="PF18294">
    <property type="entry name" value="Pept_S41_N"/>
    <property type="match status" value="1"/>
</dbReference>
<gene>
    <name evidence="4" type="ORF">SGQ83_20035</name>
</gene>
<protein>
    <submittedName>
        <fullName evidence="4">S41 family peptidase</fullName>
    </submittedName>
</protein>
<organism evidence="4 5">
    <name type="scientific">Flavobacterium cupriresistens</name>
    <dbReference type="NCBI Taxonomy" id="2893885"/>
    <lineage>
        <taxon>Bacteria</taxon>
        <taxon>Pseudomonadati</taxon>
        <taxon>Bacteroidota</taxon>
        <taxon>Flavobacteriia</taxon>
        <taxon>Flavobacteriales</taxon>
        <taxon>Flavobacteriaceae</taxon>
        <taxon>Flavobacterium</taxon>
    </lineage>
</organism>
<accession>A0ABU4RJS5</accession>
<dbReference type="InterPro" id="IPR029045">
    <property type="entry name" value="ClpP/crotonase-like_dom_sf"/>
</dbReference>
<dbReference type="InterPro" id="IPR041613">
    <property type="entry name" value="Pept_S41_N"/>
</dbReference>
<dbReference type="InterPro" id="IPR001478">
    <property type="entry name" value="PDZ"/>
</dbReference>
<evidence type="ECO:0000259" key="3">
    <source>
        <dbReference type="SMART" id="SM00245"/>
    </source>
</evidence>
<keyword evidence="5" id="KW-1185">Reference proteome</keyword>
<dbReference type="SUPFAM" id="SSF52096">
    <property type="entry name" value="ClpP/crotonase"/>
    <property type="match status" value="1"/>
</dbReference>
<reference evidence="4 5" key="1">
    <citation type="submission" date="2023-11" db="EMBL/GenBank/DDBJ databases">
        <title>Unpublished Manusciprt.</title>
        <authorList>
            <person name="Saticioglu I.B."/>
            <person name="Ay H."/>
            <person name="Ajmi N."/>
            <person name="Altun S."/>
            <person name="Duman M."/>
        </authorList>
    </citation>
    <scope>NUCLEOTIDE SEQUENCE [LARGE SCALE GENOMIC DNA]</scope>
    <source>
        <strain evidence="4 5">Fl-318</strain>
    </source>
</reference>
<evidence type="ECO:0000256" key="1">
    <source>
        <dbReference type="SAM" id="SignalP"/>
    </source>
</evidence>
<feature type="domain" description="Tail specific protease" evidence="3">
    <location>
        <begin position="177"/>
        <end position="395"/>
    </location>
</feature>
<dbReference type="InterPro" id="IPR036034">
    <property type="entry name" value="PDZ_sf"/>
</dbReference>
<dbReference type="Proteomes" id="UP001273350">
    <property type="component" value="Unassembled WGS sequence"/>
</dbReference>
<feature type="chain" id="PRO_5046629687" evidence="1">
    <location>
        <begin position="24"/>
        <end position="452"/>
    </location>
</feature>
<dbReference type="EMBL" id="JAWXVI010000011">
    <property type="protein sequence ID" value="MDX6191655.1"/>
    <property type="molecule type" value="Genomic_DNA"/>
</dbReference>